<accession>I3W482</accession>
<keyword evidence="1" id="KW-0614">Plasmid</keyword>
<organism evidence="1">
    <name type="scientific">Salmonella enterica subsp. salamae</name>
    <dbReference type="NCBI Taxonomy" id="59202"/>
    <lineage>
        <taxon>Bacteria</taxon>
        <taxon>Pseudomonadati</taxon>
        <taxon>Pseudomonadota</taxon>
        <taxon>Gammaproteobacteria</taxon>
        <taxon>Enterobacterales</taxon>
        <taxon>Enterobacteriaceae</taxon>
        <taxon>Salmonella</taxon>
    </lineage>
</organism>
<evidence type="ECO:0000313" key="1">
    <source>
        <dbReference type="EMBL" id="AFK90409.1"/>
    </source>
</evidence>
<sequence length="51" mass="5965">MVELMDAQYPAQERNNRKNNNPFFMSFTLSFISGKTTTNISESGSPRWYRT</sequence>
<dbReference type="EMBL" id="JQ418541">
    <property type="protein sequence ID" value="AFK90409.1"/>
    <property type="molecule type" value="Genomic_DNA"/>
</dbReference>
<protein>
    <submittedName>
        <fullName evidence="1">Uncharacterized protein</fullName>
    </submittedName>
</protein>
<proteinExistence type="predicted"/>
<reference evidence="1" key="1">
    <citation type="submission" date="2012-01" db="EMBL/GenBank/DDBJ databases">
        <authorList>
            <person name="Summers A.O."/>
            <person name="Wireman J."/>
            <person name="Williams L.E."/>
        </authorList>
    </citation>
    <scope>NUCLEOTIDE SEQUENCE</scope>
    <source>
        <strain evidence="1">SGSC3045</strain>
        <plasmid evidence="1">pSGSC3045-121</plasmid>
    </source>
</reference>
<geneLocation type="plasmid" evidence="1">
    <name>pSGSC3045-121</name>
</geneLocation>
<dbReference type="AlphaFoldDB" id="I3W482"/>
<name>I3W482_SALER</name>